<protein>
    <recommendedName>
        <fullName evidence="3">DUF2867 domain-containing protein</fullName>
    </recommendedName>
</protein>
<evidence type="ECO:0000313" key="1">
    <source>
        <dbReference type="EMBL" id="UFZ03041.1"/>
    </source>
</evidence>
<reference evidence="1" key="1">
    <citation type="journal article" date="2024" name="Antonie Van Leeuwenhoek">
        <title>Bradyrhizobium ontarionense sp. nov., a novel bacterial symbiont isolated from Aeschynomene indica (Indian jointvetch), harbours photosynthesis, nitrogen fixation and nitrous oxide (N2O) reductase genes.</title>
        <authorList>
            <person name="Bromfield E.S.P."/>
            <person name="Cloutier S."/>
        </authorList>
    </citation>
    <scope>NUCLEOTIDE SEQUENCE</scope>
    <source>
        <strain evidence="1">A19</strain>
    </source>
</reference>
<keyword evidence="2" id="KW-1185">Reference proteome</keyword>
<name>A0ABY3R894_9BRAD</name>
<gene>
    <name evidence="1" type="ORF">LQG66_27885</name>
</gene>
<accession>A0ABY3R894</accession>
<dbReference type="EMBL" id="CP088156">
    <property type="protein sequence ID" value="UFZ03041.1"/>
    <property type="molecule type" value="Genomic_DNA"/>
</dbReference>
<dbReference type="Proteomes" id="UP001431010">
    <property type="component" value="Chromosome"/>
</dbReference>
<evidence type="ECO:0008006" key="3">
    <source>
        <dbReference type="Google" id="ProtNLM"/>
    </source>
</evidence>
<dbReference type="RefSeq" id="WP_231318921.1">
    <property type="nucleotide sequence ID" value="NZ_CP088156.1"/>
</dbReference>
<evidence type="ECO:0000313" key="2">
    <source>
        <dbReference type="Proteomes" id="UP001431010"/>
    </source>
</evidence>
<sequence length="191" mass="21653">MSLIDRFLPNYQFSERHETLVRCPPAELLDLIQSWEPPRDRFSGVAMALRQMPARLMHALAPSRHPAPQPFSLKSFTPLGRDGDRAMVGGLIGQFWRNDFGLVHIASPEAFIAFNAPRTPKLVLGFTAEPEGELTRLVTETRVHCPDRTSLLMFMPYWLVIRPASGLIRRRMLGAIKAIAEQREPRSPVRS</sequence>
<organism evidence="1 2">
    <name type="scientific">Bradyrhizobium ontarionense</name>
    <dbReference type="NCBI Taxonomy" id="2898149"/>
    <lineage>
        <taxon>Bacteria</taxon>
        <taxon>Pseudomonadati</taxon>
        <taxon>Pseudomonadota</taxon>
        <taxon>Alphaproteobacteria</taxon>
        <taxon>Hyphomicrobiales</taxon>
        <taxon>Nitrobacteraceae</taxon>
        <taxon>Bradyrhizobium</taxon>
    </lineage>
</organism>
<proteinExistence type="predicted"/>